<evidence type="ECO:0000313" key="7">
    <source>
        <dbReference type="Proteomes" id="UP000242146"/>
    </source>
</evidence>
<dbReference type="GO" id="GO:0016787">
    <property type="term" value="F:hydrolase activity"/>
    <property type="evidence" value="ECO:0007669"/>
    <property type="project" value="UniProtKB-KW"/>
</dbReference>
<evidence type="ECO:0000256" key="1">
    <source>
        <dbReference type="ARBA" id="ARBA00004496"/>
    </source>
</evidence>
<keyword evidence="4" id="KW-0648">Protein biosynthesis</keyword>
<dbReference type="GO" id="GO:0006412">
    <property type="term" value="P:translation"/>
    <property type="evidence" value="ECO:0007669"/>
    <property type="project" value="UniProtKB-KW"/>
</dbReference>
<feature type="non-terminal residue" evidence="6">
    <location>
        <position position="1"/>
    </location>
</feature>
<evidence type="ECO:0000259" key="5">
    <source>
        <dbReference type="Pfam" id="PF08938"/>
    </source>
</evidence>
<evidence type="ECO:0000256" key="4">
    <source>
        <dbReference type="ARBA" id="ARBA00022917"/>
    </source>
</evidence>
<keyword evidence="2" id="KW-0963">Cytoplasm</keyword>
<reference evidence="6 7" key="1">
    <citation type="submission" date="2016-07" db="EMBL/GenBank/DDBJ databases">
        <title>Pervasive Adenine N6-methylation of Active Genes in Fungi.</title>
        <authorList>
            <consortium name="DOE Joint Genome Institute"/>
            <person name="Mondo S.J."/>
            <person name="Dannebaum R.O."/>
            <person name="Kuo R.C."/>
            <person name="Labutti K."/>
            <person name="Haridas S."/>
            <person name="Kuo A."/>
            <person name="Salamov A."/>
            <person name="Ahrendt S.R."/>
            <person name="Lipzen A."/>
            <person name="Sullivan W."/>
            <person name="Andreopoulos W.B."/>
            <person name="Clum A."/>
            <person name="Lindquist E."/>
            <person name="Daum C."/>
            <person name="Ramamoorthy G.K."/>
            <person name="Gryganskyi A."/>
            <person name="Culley D."/>
            <person name="Magnuson J.K."/>
            <person name="James T.Y."/>
            <person name="O'Malley M.A."/>
            <person name="Stajich J.E."/>
            <person name="Spatafora J.W."/>
            <person name="Visel A."/>
            <person name="Grigoriev I.V."/>
        </authorList>
    </citation>
    <scope>NUCLEOTIDE SEQUENCE [LARGE SCALE GENOMIC DNA]</scope>
    <source>
        <strain evidence="6 7">NRRL 3301</strain>
    </source>
</reference>
<feature type="non-terminal residue" evidence="6">
    <location>
        <position position="75"/>
    </location>
</feature>
<evidence type="ECO:0000256" key="2">
    <source>
        <dbReference type="ARBA" id="ARBA00022490"/>
    </source>
</evidence>
<dbReference type="OrthoDB" id="342024at2759"/>
<feature type="domain" description="HBS1-like protein N-terminal" evidence="5">
    <location>
        <begin position="2"/>
        <end position="58"/>
    </location>
</feature>
<protein>
    <recommendedName>
        <fullName evidence="5">HBS1-like protein N-terminal domain-containing protein</fullName>
    </recommendedName>
</protein>
<comment type="caution">
    <text evidence="6">The sequence shown here is derived from an EMBL/GenBank/DDBJ whole genome shotgun (WGS) entry which is preliminary data.</text>
</comment>
<evidence type="ECO:0000256" key="3">
    <source>
        <dbReference type="ARBA" id="ARBA00022801"/>
    </source>
</evidence>
<dbReference type="STRING" id="101127.A0A1X2GDV6"/>
<dbReference type="AlphaFoldDB" id="A0A1X2GDV6"/>
<organism evidence="6 7">
    <name type="scientific">Hesseltinella vesiculosa</name>
    <dbReference type="NCBI Taxonomy" id="101127"/>
    <lineage>
        <taxon>Eukaryota</taxon>
        <taxon>Fungi</taxon>
        <taxon>Fungi incertae sedis</taxon>
        <taxon>Mucoromycota</taxon>
        <taxon>Mucoromycotina</taxon>
        <taxon>Mucoromycetes</taxon>
        <taxon>Mucorales</taxon>
        <taxon>Cunninghamellaceae</taxon>
        <taxon>Hesseltinella</taxon>
    </lineage>
</organism>
<proteinExistence type="predicted"/>
<comment type="subcellular location">
    <subcellularLocation>
        <location evidence="1">Cytoplasm</location>
    </subcellularLocation>
</comment>
<accession>A0A1X2GDV6</accession>
<dbReference type="Proteomes" id="UP000242146">
    <property type="component" value="Unassembled WGS sequence"/>
</dbReference>
<gene>
    <name evidence="6" type="ORF">DM01DRAFT_1270681</name>
</gene>
<keyword evidence="7" id="KW-1185">Reference proteome</keyword>
<dbReference type="InterPro" id="IPR015033">
    <property type="entry name" value="HBS1-like_N"/>
</dbReference>
<dbReference type="EMBL" id="MCGT01000020">
    <property type="protein sequence ID" value="ORX51594.1"/>
    <property type="molecule type" value="Genomic_DNA"/>
</dbReference>
<keyword evidence="3" id="KW-0378">Hydrolase</keyword>
<name>A0A1X2GDV6_9FUNG</name>
<sequence>DESQLSNEDLEQLDEGLQYVYSVLGDDVPLTDVEIKEALWYYYFDKEETVDWALGKIQQIKKEQEKKQQLEKQKK</sequence>
<dbReference type="GO" id="GO:0005737">
    <property type="term" value="C:cytoplasm"/>
    <property type="evidence" value="ECO:0007669"/>
    <property type="project" value="UniProtKB-SubCell"/>
</dbReference>
<evidence type="ECO:0000313" key="6">
    <source>
        <dbReference type="EMBL" id="ORX51594.1"/>
    </source>
</evidence>
<dbReference type="Pfam" id="PF08938">
    <property type="entry name" value="HBS1_N"/>
    <property type="match status" value="1"/>
</dbReference>